<protein>
    <recommendedName>
        <fullName evidence="2">Deoxynucleotide monophosphate kinase</fullName>
    </recommendedName>
</protein>
<name>A0A6C0JND8_9ZZZZ</name>
<dbReference type="InterPro" id="IPR027417">
    <property type="entry name" value="P-loop_NTPase"/>
</dbReference>
<proteinExistence type="predicted"/>
<evidence type="ECO:0008006" key="2">
    <source>
        <dbReference type="Google" id="ProtNLM"/>
    </source>
</evidence>
<accession>A0A6C0JND8</accession>
<reference evidence="1" key="1">
    <citation type="journal article" date="2020" name="Nature">
        <title>Giant virus diversity and host interactions through global metagenomics.</title>
        <authorList>
            <person name="Schulz F."/>
            <person name="Roux S."/>
            <person name="Paez-Espino D."/>
            <person name="Jungbluth S."/>
            <person name="Walsh D.A."/>
            <person name="Denef V.J."/>
            <person name="McMahon K.D."/>
            <person name="Konstantinidis K.T."/>
            <person name="Eloe-Fadrosh E.A."/>
            <person name="Kyrpides N.C."/>
            <person name="Woyke T."/>
        </authorList>
    </citation>
    <scope>NUCLEOTIDE SEQUENCE</scope>
    <source>
        <strain evidence="1">GVMAG-S-1038524-41</strain>
    </source>
</reference>
<dbReference type="Pfam" id="PF21448">
    <property type="entry name" value="DNMK"/>
    <property type="match status" value="1"/>
</dbReference>
<dbReference type="Gene3D" id="3.40.50.300">
    <property type="entry name" value="P-loop containing nucleotide triphosphate hydrolases"/>
    <property type="match status" value="1"/>
</dbReference>
<dbReference type="EMBL" id="MN740673">
    <property type="protein sequence ID" value="QHU07099.1"/>
    <property type="molecule type" value="Genomic_DNA"/>
</dbReference>
<dbReference type="InterPro" id="IPR048444">
    <property type="entry name" value="DNMK"/>
</dbReference>
<dbReference type="AlphaFoldDB" id="A0A6C0JND8"/>
<evidence type="ECO:0000313" key="1">
    <source>
        <dbReference type="EMBL" id="QHU07099.1"/>
    </source>
</evidence>
<sequence>MIGFLAKNQCGKDAACDYISSKSEYIKRGFTDPLKLGIQQWFQFTDEQLYTYKKEEEDRNWGVTPRRACQVVGTDVVRDLFPWILLPNIGNDFWVRSADIWYKKNMEEHKGLVMWNDVRFQNEVDYILSKGGKVYKIERSSLDNGDKADQHESETEIDKIENYSELIVNDGTLEDFYRKLEDVVLKHL</sequence>
<organism evidence="1">
    <name type="scientific">viral metagenome</name>
    <dbReference type="NCBI Taxonomy" id="1070528"/>
    <lineage>
        <taxon>unclassified sequences</taxon>
        <taxon>metagenomes</taxon>
        <taxon>organismal metagenomes</taxon>
    </lineage>
</organism>